<protein>
    <recommendedName>
        <fullName evidence="3">Histidine kinase/HSP90-like ATPase domain-containing protein</fullName>
    </recommendedName>
</protein>
<gene>
    <name evidence="4" type="ORF">CRH10_07280</name>
</gene>
<dbReference type="Gene3D" id="3.30.565.10">
    <property type="entry name" value="Histidine kinase-like ATPase, C-terminal domain"/>
    <property type="match status" value="1"/>
</dbReference>
<dbReference type="Proteomes" id="UP000223709">
    <property type="component" value="Chromosome"/>
</dbReference>
<dbReference type="CDD" id="cd18774">
    <property type="entry name" value="PDC2_HK_sensor"/>
    <property type="match status" value="1"/>
</dbReference>
<feature type="domain" description="Histidine kinase/HSP90-like ATPase" evidence="3">
    <location>
        <begin position="491"/>
        <end position="601"/>
    </location>
</feature>
<dbReference type="Pfam" id="PF06580">
    <property type="entry name" value="His_kinase"/>
    <property type="match status" value="1"/>
</dbReference>
<name>A0A291TAD7_9FIRM</name>
<dbReference type="Pfam" id="PF02518">
    <property type="entry name" value="HATPase_c"/>
    <property type="match status" value="1"/>
</dbReference>
<dbReference type="InterPro" id="IPR050640">
    <property type="entry name" value="Bact_2-comp_sensor_kinase"/>
</dbReference>
<evidence type="ECO:0000256" key="1">
    <source>
        <dbReference type="SAM" id="Coils"/>
    </source>
</evidence>
<sequence>MNNHTHHHNGSIVLKVTATITVIFLVAITLNQIILNRHINDTIEENMEETVLRTAEQTENYLSTRVSGSIERLLYFKAESGLDSILANYFANPNAAAYSVAMSNLAAPLSAKKVSDSLISDLYLYTDYGAFTDGSTLLTPGFSLEKVALWSEIREGNSFLEFCTVRNDEIFRSRKWVVPVLYRFSVSSAQVYSSTRKCILVVNLDCKEIQALIRKIVPEAESAILVLDQEGNPVTCVNAAAEELMREPELLSRLTAAENTVLDVRLDGKRYYGVARKVSVTPWTIVCLQASTTAREESRSYLQLLLVEGGTLIMVTGMVCLLMLHWFTAPLRELINCQNVRQEFCYEGNDEIALLTKSYNQMLRSSNEMLDREKQYSHQLEEKNDAIELEQRLKRRAELQALQAQINPHFLYNTLDSIRWKAEAAGAEDISQMVRDLANFFRIGLSRGREIIPLEQEICHVRSYLDIQKMRYGDRLDYQIRIPEELKKLYTVKLLIQPLAENSIYHGIKESDRKGTILITAGEEPGGFYLCVRDDGLGITPETLTILNADLKRGVTVSDGGYGIFNVNERIRLYFGRDYGLELRSCAGEWTEAVIHLPKYIPERTEWDVSDFDRR</sequence>
<evidence type="ECO:0000313" key="5">
    <source>
        <dbReference type="Proteomes" id="UP000223709"/>
    </source>
</evidence>
<dbReference type="InterPro" id="IPR003594">
    <property type="entry name" value="HATPase_dom"/>
</dbReference>
<feature type="transmembrane region" description="Helical" evidence="2">
    <location>
        <begin position="12"/>
        <end position="30"/>
    </location>
</feature>
<evidence type="ECO:0000313" key="4">
    <source>
        <dbReference type="EMBL" id="ATL90114.1"/>
    </source>
</evidence>
<dbReference type="PANTHER" id="PTHR34220">
    <property type="entry name" value="SENSOR HISTIDINE KINASE YPDA"/>
    <property type="match status" value="1"/>
</dbReference>
<dbReference type="EMBL" id="CP023819">
    <property type="protein sequence ID" value="ATL90114.1"/>
    <property type="molecule type" value="Genomic_DNA"/>
</dbReference>
<accession>A0A291TAD7</accession>
<dbReference type="InterPro" id="IPR010559">
    <property type="entry name" value="Sig_transdc_His_kin_internal"/>
</dbReference>
<dbReference type="GO" id="GO:0016020">
    <property type="term" value="C:membrane"/>
    <property type="evidence" value="ECO:0007669"/>
    <property type="project" value="InterPro"/>
</dbReference>
<dbReference type="SMART" id="SM00387">
    <property type="entry name" value="HATPase_c"/>
    <property type="match status" value="1"/>
</dbReference>
<dbReference type="AlphaFoldDB" id="A0A291TAD7"/>
<keyword evidence="2" id="KW-1133">Transmembrane helix</keyword>
<dbReference type="GO" id="GO:0000155">
    <property type="term" value="F:phosphorelay sensor kinase activity"/>
    <property type="evidence" value="ECO:0007669"/>
    <property type="project" value="InterPro"/>
</dbReference>
<reference evidence="4 5" key="1">
    <citation type="submission" date="2017-10" db="EMBL/GenBank/DDBJ databases">
        <title>Complete Genome Sequence of Faecalibacterium prausnitzii isolated from the gut of healthy adult Indian.</title>
        <authorList>
            <person name="Bag S."/>
            <person name="Ghosh T.S."/>
            <person name="Das B."/>
        </authorList>
    </citation>
    <scope>NUCLEOTIDE SEQUENCE [LARGE SCALE GENOMIC DNA]</scope>
    <source>
        <strain evidence="4 5">Indica</strain>
    </source>
</reference>
<evidence type="ECO:0000259" key="3">
    <source>
        <dbReference type="SMART" id="SM00387"/>
    </source>
</evidence>
<dbReference type="SUPFAM" id="SSF55874">
    <property type="entry name" value="ATPase domain of HSP90 chaperone/DNA topoisomerase II/histidine kinase"/>
    <property type="match status" value="1"/>
</dbReference>
<dbReference type="InterPro" id="IPR036890">
    <property type="entry name" value="HATPase_C_sf"/>
</dbReference>
<dbReference type="PANTHER" id="PTHR34220:SF7">
    <property type="entry name" value="SENSOR HISTIDINE KINASE YPDA"/>
    <property type="match status" value="1"/>
</dbReference>
<keyword evidence="2" id="KW-0472">Membrane</keyword>
<organism evidence="4 5">
    <name type="scientific">Faecalibacterium prausnitzii</name>
    <dbReference type="NCBI Taxonomy" id="853"/>
    <lineage>
        <taxon>Bacteria</taxon>
        <taxon>Bacillati</taxon>
        <taxon>Bacillota</taxon>
        <taxon>Clostridia</taxon>
        <taxon>Eubacteriales</taxon>
        <taxon>Oscillospiraceae</taxon>
        <taxon>Faecalibacterium</taxon>
    </lineage>
</organism>
<dbReference type="RefSeq" id="WP_098923883.1">
    <property type="nucleotide sequence ID" value="NZ_CP023819.1"/>
</dbReference>
<keyword evidence="1" id="KW-0175">Coiled coil</keyword>
<feature type="coiled-coil region" evidence="1">
    <location>
        <begin position="370"/>
        <end position="400"/>
    </location>
</feature>
<evidence type="ECO:0000256" key="2">
    <source>
        <dbReference type="SAM" id="Phobius"/>
    </source>
</evidence>
<proteinExistence type="predicted"/>
<keyword evidence="2" id="KW-0812">Transmembrane</keyword>